<accession>A0ABT6YF28</accession>
<evidence type="ECO:0000256" key="2">
    <source>
        <dbReference type="ARBA" id="ARBA00022676"/>
    </source>
</evidence>
<dbReference type="Pfam" id="PF00535">
    <property type="entry name" value="Glycos_transf_2"/>
    <property type="match status" value="1"/>
</dbReference>
<feature type="domain" description="Glycosyltransferase 2-like" evidence="4">
    <location>
        <begin position="19"/>
        <end position="69"/>
    </location>
</feature>
<evidence type="ECO:0000256" key="3">
    <source>
        <dbReference type="ARBA" id="ARBA00022679"/>
    </source>
</evidence>
<dbReference type="SUPFAM" id="SSF53448">
    <property type="entry name" value="Nucleotide-diphospho-sugar transferases"/>
    <property type="match status" value="1"/>
</dbReference>
<dbReference type="GO" id="GO:0016757">
    <property type="term" value="F:glycosyltransferase activity"/>
    <property type="evidence" value="ECO:0007669"/>
    <property type="project" value="UniProtKB-KW"/>
</dbReference>
<dbReference type="RefSeq" id="WP_283346478.1">
    <property type="nucleotide sequence ID" value="NZ_JASHIF010000026.1"/>
</dbReference>
<proteinExistence type="inferred from homology"/>
<evidence type="ECO:0000256" key="1">
    <source>
        <dbReference type="ARBA" id="ARBA00006739"/>
    </source>
</evidence>
<comment type="caution">
    <text evidence="5">The sequence shown here is derived from an EMBL/GenBank/DDBJ whole genome shotgun (WGS) entry which is preliminary data.</text>
</comment>
<comment type="similarity">
    <text evidence="1">Belongs to the glycosyltransferase 2 family.</text>
</comment>
<keyword evidence="6" id="KW-1185">Reference proteome</keyword>
<evidence type="ECO:0000313" key="6">
    <source>
        <dbReference type="Proteomes" id="UP001236507"/>
    </source>
</evidence>
<gene>
    <name evidence="5" type="ORF">QM524_23480</name>
</gene>
<dbReference type="Gene3D" id="3.90.550.10">
    <property type="entry name" value="Spore Coat Polysaccharide Biosynthesis Protein SpsA, Chain A"/>
    <property type="match status" value="2"/>
</dbReference>
<keyword evidence="2 5" id="KW-0328">Glycosyltransferase</keyword>
<dbReference type="PANTHER" id="PTHR43179">
    <property type="entry name" value="RHAMNOSYLTRANSFERASE WBBL"/>
    <property type="match status" value="1"/>
</dbReference>
<organism evidence="5 6">
    <name type="scientific">Flectobacillus roseus</name>
    <dbReference type="NCBI Taxonomy" id="502259"/>
    <lineage>
        <taxon>Bacteria</taxon>
        <taxon>Pseudomonadati</taxon>
        <taxon>Bacteroidota</taxon>
        <taxon>Cytophagia</taxon>
        <taxon>Cytophagales</taxon>
        <taxon>Flectobacillaceae</taxon>
        <taxon>Flectobacillus</taxon>
    </lineage>
</organism>
<reference evidence="5 6" key="1">
    <citation type="submission" date="2023-05" db="EMBL/GenBank/DDBJ databases">
        <title>Novel species of genus Flectobacillus isolated from stream in China.</title>
        <authorList>
            <person name="Lu H."/>
        </authorList>
    </citation>
    <scope>NUCLEOTIDE SEQUENCE [LARGE SCALE GENOMIC DNA]</scope>
    <source>
        <strain evidence="5 6">KCTC 42575</strain>
    </source>
</reference>
<dbReference type="InterPro" id="IPR001173">
    <property type="entry name" value="Glyco_trans_2-like"/>
</dbReference>
<protein>
    <submittedName>
        <fullName evidence="5">Glycosyltransferase family 2 protein</fullName>
        <ecNumber evidence="5">2.4.-.-</ecNumber>
    </submittedName>
</protein>
<dbReference type="EC" id="2.4.-.-" evidence="5"/>
<keyword evidence="3 5" id="KW-0808">Transferase</keyword>
<dbReference type="Proteomes" id="UP001236507">
    <property type="component" value="Unassembled WGS sequence"/>
</dbReference>
<dbReference type="PANTHER" id="PTHR43179:SF12">
    <property type="entry name" value="GALACTOFURANOSYLTRANSFERASE GLFT2"/>
    <property type="match status" value="1"/>
</dbReference>
<name>A0ABT6YF28_9BACT</name>
<dbReference type="EMBL" id="JASHIF010000026">
    <property type="protein sequence ID" value="MDI9862205.1"/>
    <property type="molecule type" value="Genomic_DNA"/>
</dbReference>
<dbReference type="InterPro" id="IPR029044">
    <property type="entry name" value="Nucleotide-diphossugar_trans"/>
</dbReference>
<evidence type="ECO:0000259" key="4">
    <source>
        <dbReference type="Pfam" id="PF00535"/>
    </source>
</evidence>
<evidence type="ECO:0000313" key="5">
    <source>
        <dbReference type="EMBL" id="MDI9862205.1"/>
    </source>
</evidence>
<sequence>MDSSLLNRKGTQVESKVGIVVLNYNTWEDTLECLGSLLKLDYLNYSIVIVDNDSKNDSMERILQWANGYFSIFLTKESSYKEYSIPSLYDITSNEVTGGKYYTKEVILDENKKVTLTFINSGINGGYAAGNNIGIQYLLDRGDTDFFWILNNDTVVDSNALNNTFDTIYQLESQGNKLGIFGHRLTYYFTPDTFQASFYLYNKFLATTRPVVDISNNYILLDLERAYPTGASIIVSKQFIKEVGLMSEDYFLYFEEPDWAFRANVKGFKLLIINNACIFHKEGGAAGSNADVNKKSKLSDLYSLRNRLVITKKFFPKNTFSVKLGLFVALLNRIKRRQFNRALFIMKLIFSKSPYQKINLK</sequence>